<dbReference type="OrthoDB" id="2507697at2759"/>
<evidence type="ECO:0000313" key="3">
    <source>
        <dbReference type="Proteomes" id="UP000037035"/>
    </source>
</evidence>
<dbReference type="Proteomes" id="UP000037035">
    <property type="component" value="Unassembled WGS sequence"/>
</dbReference>
<proteinExistence type="predicted"/>
<organism evidence="2 3">
    <name type="scientific">Puccinia sorghi</name>
    <dbReference type="NCBI Taxonomy" id="27349"/>
    <lineage>
        <taxon>Eukaryota</taxon>
        <taxon>Fungi</taxon>
        <taxon>Dikarya</taxon>
        <taxon>Basidiomycota</taxon>
        <taxon>Pucciniomycotina</taxon>
        <taxon>Pucciniomycetes</taxon>
        <taxon>Pucciniales</taxon>
        <taxon>Pucciniaceae</taxon>
        <taxon>Puccinia</taxon>
    </lineage>
</organism>
<evidence type="ECO:0000313" key="2">
    <source>
        <dbReference type="EMBL" id="KNZ53137.1"/>
    </source>
</evidence>
<dbReference type="VEuPathDB" id="FungiDB:VP01_3333g1"/>
<reference evidence="2 3" key="1">
    <citation type="submission" date="2015-08" db="EMBL/GenBank/DDBJ databases">
        <title>Next Generation Sequencing and Analysis of the Genome of Puccinia sorghi L Schw, the Causal Agent of Maize Common Rust.</title>
        <authorList>
            <person name="Rochi L."/>
            <person name="Burguener G."/>
            <person name="Darino M."/>
            <person name="Turjanski A."/>
            <person name="Kreff E."/>
            <person name="Dieguez M.J."/>
            <person name="Sacco F."/>
        </authorList>
    </citation>
    <scope>NUCLEOTIDE SEQUENCE [LARGE SCALE GENOMIC DNA]</scope>
    <source>
        <strain evidence="2 3">RO10H11247</strain>
    </source>
</reference>
<gene>
    <name evidence="2" type="ORF">VP01_3333g1</name>
</gene>
<feature type="non-terminal residue" evidence="2">
    <location>
        <position position="521"/>
    </location>
</feature>
<accession>A0A0L6UY14</accession>
<feature type="region of interest" description="Disordered" evidence="1">
    <location>
        <begin position="1"/>
        <end position="45"/>
    </location>
</feature>
<dbReference type="EMBL" id="LAVV01008317">
    <property type="protein sequence ID" value="KNZ53137.1"/>
    <property type="molecule type" value="Genomic_DNA"/>
</dbReference>
<comment type="caution">
    <text evidence="2">The sequence shown here is derived from an EMBL/GenBank/DDBJ whole genome shotgun (WGS) entry which is preliminary data.</text>
</comment>
<protein>
    <submittedName>
        <fullName evidence="2">Uncharacterized protein</fullName>
    </submittedName>
</protein>
<feature type="compositionally biased region" description="Low complexity" evidence="1">
    <location>
        <begin position="12"/>
        <end position="30"/>
    </location>
</feature>
<evidence type="ECO:0000256" key="1">
    <source>
        <dbReference type="SAM" id="MobiDB-lite"/>
    </source>
</evidence>
<feature type="compositionally biased region" description="Basic residues" evidence="1">
    <location>
        <begin position="75"/>
        <end position="90"/>
    </location>
</feature>
<keyword evidence="3" id="KW-1185">Reference proteome</keyword>
<feature type="region of interest" description="Disordered" evidence="1">
    <location>
        <begin position="62"/>
        <end position="101"/>
    </location>
</feature>
<sequence>MDQIPARLGQLYQQPKTKPKTTTTTATYTQSISQPLFTPPPLSRADRARKELEEIRLLARKRLLANTTNEPKQPSNKKRKTTHTSKKPRRLHDPKPRRTGLPYLRRNWLSRHHHQLTQQTSKPSPHRIQIHLNTPNNTCCNTPFDQADIKKLETELAIIQVSYQLFFLPTTFQPATHYLRSKLSLWQPFHLNLRLRFAAQITFPTSPSTEKVRLFFLYISSLIKSLPTDSVWPLQISIYHRPCLRTRLIQILNQHPNQLPLPKFTFDPSSPQIQRVALQRQRLDNLFKKPADPSRAKVDQLLRSTVRRKLRPVKVPPRIGALHFNVRALLSPPFCDSSFAKIVCLQQTMEPYRHDQLVYDSEDEPDDDQHAWRQFRADVRCDRTSQLSIIKKMRTTGDEKEGGKEGGSRRAVNEEVRRLWNGHMRARARHPSATASVILGKADYAAFVKLLFSRFHPDPCARFALVVFKWHGSGLVRSCKRAWGRGVCIEVTLLVSIAEATLLVSIAEATLLVSVAEATLL</sequence>
<dbReference type="AlphaFoldDB" id="A0A0L6UY14"/>
<name>A0A0L6UY14_9BASI</name>
<feature type="compositionally biased region" description="Polar residues" evidence="1">
    <location>
        <begin position="65"/>
        <end position="74"/>
    </location>
</feature>